<dbReference type="SUPFAM" id="SSF54999">
    <property type="entry name" value="Ribosomal protein S10"/>
    <property type="match status" value="1"/>
</dbReference>
<dbReference type="GO" id="GO:0005761">
    <property type="term" value="C:mitochondrial ribosome"/>
    <property type="evidence" value="ECO:0007669"/>
    <property type="project" value="InterPro"/>
</dbReference>
<name>A0A6P3XZJ8_DINQU</name>
<keyword evidence="4" id="KW-1185">Reference proteome</keyword>
<keyword evidence="2" id="KW-0687">Ribonucleoprotein</keyword>
<reference evidence="5" key="1">
    <citation type="submission" date="2025-08" db="UniProtKB">
        <authorList>
            <consortium name="RefSeq"/>
        </authorList>
    </citation>
    <scope>IDENTIFICATION</scope>
</reference>
<dbReference type="Gene3D" id="3.30.70.600">
    <property type="entry name" value="Ribosomal protein S10 domain"/>
    <property type="match status" value="1"/>
</dbReference>
<dbReference type="CTD" id="51642"/>
<gene>
    <name evidence="5" type="primary">LOC106749237</name>
</gene>
<dbReference type="PANTHER" id="PTHR13473:SF0">
    <property type="entry name" value="LARGE RIBOSOMAL SUBUNIT PROTEIN ML48"/>
    <property type="match status" value="1"/>
</dbReference>
<proteinExistence type="predicted"/>
<organism evidence="4 5">
    <name type="scientific">Dinoponera quadriceps</name>
    <name type="common">South American ant</name>
    <dbReference type="NCBI Taxonomy" id="609295"/>
    <lineage>
        <taxon>Eukaryota</taxon>
        <taxon>Metazoa</taxon>
        <taxon>Ecdysozoa</taxon>
        <taxon>Arthropoda</taxon>
        <taxon>Hexapoda</taxon>
        <taxon>Insecta</taxon>
        <taxon>Pterygota</taxon>
        <taxon>Neoptera</taxon>
        <taxon>Endopterygota</taxon>
        <taxon>Hymenoptera</taxon>
        <taxon>Apocrita</taxon>
        <taxon>Aculeata</taxon>
        <taxon>Formicoidea</taxon>
        <taxon>Formicidae</taxon>
        <taxon>Ponerinae</taxon>
        <taxon>Ponerini</taxon>
        <taxon>Dinoponera</taxon>
    </lineage>
</organism>
<protein>
    <submittedName>
        <fullName evidence="5">39S ribosomal protein L48, mitochondrial</fullName>
    </submittedName>
</protein>
<dbReference type="KEGG" id="dqu:106749237"/>
<dbReference type="InterPro" id="IPR036838">
    <property type="entry name" value="Ribosomal_uS10_dom_sf"/>
</dbReference>
<dbReference type="AlphaFoldDB" id="A0A6P3XZJ8"/>
<dbReference type="Proteomes" id="UP000515204">
    <property type="component" value="Unplaced"/>
</dbReference>
<evidence type="ECO:0000256" key="1">
    <source>
        <dbReference type="ARBA" id="ARBA00022980"/>
    </source>
</evidence>
<dbReference type="InterPro" id="IPR027486">
    <property type="entry name" value="Ribosomal_uS10_dom"/>
</dbReference>
<keyword evidence="1 5" id="KW-0689">Ribosomal protein</keyword>
<evidence type="ECO:0000313" key="4">
    <source>
        <dbReference type="Proteomes" id="UP000515204"/>
    </source>
</evidence>
<dbReference type="OrthoDB" id="5984298at2759"/>
<sequence length="175" mass="20277">MALNLIKQITVLGQRSLIRNSLYARFSKLYEPDYLETGKSKVPLMPTVNIQIRSYDYPVLEKYQEYIHKLADIIQVDIDDSWAMPPEEFKVQRYKGKTTVIAATYNFKLYERNIQISEISSIKCSALIRILEAILPQGVNLNVDVFSPELDKKRYVPDKELLDLKSTLDTLKSNK</sequence>
<dbReference type="RefSeq" id="XP_014483975.1">
    <property type="nucleotide sequence ID" value="XM_014628489.1"/>
</dbReference>
<evidence type="ECO:0000256" key="2">
    <source>
        <dbReference type="ARBA" id="ARBA00023274"/>
    </source>
</evidence>
<dbReference type="GeneID" id="106749237"/>
<evidence type="ECO:0000259" key="3">
    <source>
        <dbReference type="SMART" id="SM01403"/>
    </source>
</evidence>
<dbReference type="PANTHER" id="PTHR13473">
    <property type="entry name" value="MITOCHONDRIAL RIBOSOMAL PROTEIN L48"/>
    <property type="match status" value="1"/>
</dbReference>
<accession>A0A6P3XZJ8</accession>
<dbReference type="InterPro" id="IPR027487">
    <property type="entry name" value="Ribosomal_mL48"/>
</dbReference>
<evidence type="ECO:0000313" key="5">
    <source>
        <dbReference type="RefSeq" id="XP_014483975.1"/>
    </source>
</evidence>
<dbReference type="GO" id="GO:1990904">
    <property type="term" value="C:ribonucleoprotein complex"/>
    <property type="evidence" value="ECO:0007669"/>
    <property type="project" value="UniProtKB-KW"/>
</dbReference>
<dbReference type="SMART" id="SM01403">
    <property type="entry name" value="Ribosomal_S10"/>
    <property type="match status" value="1"/>
</dbReference>
<dbReference type="Pfam" id="PF00338">
    <property type="entry name" value="Ribosomal_S10"/>
    <property type="match status" value="1"/>
</dbReference>
<feature type="domain" description="Small ribosomal subunit protein uS10" evidence="3">
    <location>
        <begin position="49"/>
        <end position="144"/>
    </location>
</feature>